<evidence type="ECO:0000256" key="1">
    <source>
        <dbReference type="SAM" id="MobiDB-lite"/>
    </source>
</evidence>
<evidence type="ECO:0000313" key="3">
    <source>
        <dbReference type="EMBL" id="CDQ83522.1"/>
    </source>
</evidence>
<feature type="chain" id="PRO_5001591014" description="Complement C3/4/5 macroglobulin domain-containing protein" evidence="2">
    <location>
        <begin position="23"/>
        <end position="189"/>
    </location>
</feature>
<dbReference type="InterPro" id="IPR050473">
    <property type="entry name" value="A2M/Complement_sys"/>
</dbReference>
<evidence type="ECO:0000256" key="2">
    <source>
        <dbReference type="SAM" id="SignalP"/>
    </source>
</evidence>
<dbReference type="Gene3D" id="2.60.40.1930">
    <property type="match status" value="2"/>
</dbReference>
<dbReference type="AlphaFoldDB" id="A0A060XW80"/>
<dbReference type="Proteomes" id="UP000193380">
    <property type="component" value="Unassembled WGS sequence"/>
</dbReference>
<dbReference type="EMBL" id="FR906197">
    <property type="protein sequence ID" value="CDQ83522.1"/>
    <property type="molecule type" value="Genomic_DNA"/>
</dbReference>
<proteinExistence type="predicted"/>
<accession>A0A060XW80</accession>
<feature type="region of interest" description="Disordered" evidence="1">
    <location>
        <begin position="161"/>
        <end position="189"/>
    </location>
</feature>
<gene>
    <name evidence="3" type="ORF">GSONMT00059250001</name>
</gene>
<protein>
    <recommendedName>
        <fullName evidence="5">Complement C3/4/5 macroglobulin domain-containing protein</fullName>
    </recommendedName>
</protein>
<name>A0A060XW80_ONCMY</name>
<sequence length="189" mass="20886">MLRSYWTALSLSWTLFICRSYAQERQGYLIAAPSVFRAGVEEALSVTIFNAVEETHVQVQLSVKGETVAYSHGTVPRGLRGQAHLKVWGNRHITERGYIFHNYTTVTVDSKGTAVFIQTDKPVYKPKHKVLINVYSVTPDLRPVNDKIEAYVLVSGGRDHPDLEGGPQDIGGLVSQPQAGDYRAGKGSI</sequence>
<reference evidence="3" key="1">
    <citation type="journal article" date="2014" name="Nat. Commun.">
        <title>The rainbow trout genome provides novel insights into evolution after whole-genome duplication in vertebrates.</title>
        <authorList>
            <person name="Berthelot C."/>
            <person name="Brunet F."/>
            <person name="Chalopin D."/>
            <person name="Juanchich A."/>
            <person name="Bernard M."/>
            <person name="Noel B."/>
            <person name="Bento P."/>
            <person name="Da Silva C."/>
            <person name="Labadie K."/>
            <person name="Alberti A."/>
            <person name="Aury J.M."/>
            <person name="Louis A."/>
            <person name="Dehais P."/>
            <person name="Bardou P."/>
            <person name="Montfort J."/>
            <person name="Klopp C."/>
            <person name="Cabau C."/>
            <person name="Gaspin C."/>
            <person name="Thorgaard G.H."/>
            <person name="Boussaha M."/>
            <person name="Quillet E."/>
            <person name="Guyomard R."/>
            <person name="Galiana D."/>
            <person name="Bobe J."/>
            <person name="Volff J.N."/>
            <person name="Genet C."/>
            <person name="Wincker P."/>
            <person name="Jaillon O."/>
            <person name="Roest Crollius H."/>
            <person name="Guiguen Y."/>
        </authorList>
    </citation>
    <scope>NUCLEOTIDE SEQUENCE [LARGE SCALE GENOMIC DNA]</scope>
</reference>
<evidence type="ECO:0000313" key="4">
    <source>
        <dbReference type="Proteomes" id="UP000193380"/>
    </source>
</evidence>
<reference evidence="3" key="2">
    <citation type="submission" date="2014-03" db="EMBL/GenBank/DDBJ databases">
        <authorList>
            <person name="Genoscope - CEA"/>
        </authorList>
    </citation>
    <scope>NUCLEOTIDE SEQUENCE</scope>
</reference>
<dbReference type="PANTHER" id="PTHR11412:SF139">
    <property type="entry name" value="C3 AND PZP-LIKE ALPHA-2-MACROGLOBULIN DOMAIN-CONTAINING PROTEIN 8"/>
    <property type="match status" value="1"/>
</dbReference>
<organism evidence="3 4">
    <name type="scientific">Oncorhynchus mykiss</name>
    <name type="common">Rainbow trout</name>
    <name type="synonym">Salmo gairdneri</name>
    <dbReference type="NCBI Taxonomy" id="8022"/>
    <lineage>
        <taxon>Eukaryota</taxon>
        <taxon>Metazoa</taxon>
        <taxon>Chordata</taxon>
        <taxon>Craniata</taxon>
        <taxon>Vertebrata</taxon>
        <taxon>Euteleostomi</taxon>
        <taxon>Actinopterygii</taxon>
        <taxon>Neopterygii</taxon>
        <taxon>Teleostei</taxon>
        <taxon>Protacanthopterygii</taxon>
        <taxon>Salmoniformes</taxon>
        <taxon>Salmonidae</taxon>
        <taxon>Salmoninae</taxon>
        <taxon>Oncorhynchus</taxon>
    </lineage>
</organism>
<evidence type="ECO:0008006" key="5">
    <source>
        <dbReference type="Google" id="ProtNLM"/>
    </source>
</evidence>
<feature type="signal peptide" evidence="2">
    <location>
        <begin position="1"/>
        <end position="22"/>
    </location>
</feature>
<dbReference type="PANTHER" id="PTHR11412">
    <property type="entry name" value="MACROGLOBULIN / COMPLEMENT"/>
    <property type="match status" value="1"/>
</dbReference>
<dbReference type="STRING" id="8022.A0A060XW80"/>
<keyword evidence="2" id="KW-0732">Signal</keyword>
<dbReference type="PaxDb" id="8022-A0A060XW80"/>